<evidence type="ECO:0000313" key="1">
    <source>
        <dbReference type="EMBL" id="CAZ94509.1"/>
    </source>
</evidence>
<dbReference type="PATRIC" id="fig|63186.3.peg.433"/>
<keyword evidence="2" id="KW-1185">Reference proteome</keyword>
<dbReference type="STRING" id="63186.ZOBELLIA_436"/>
<protein>
    <submittedName>
        <fullName evidence="1">Uncharacterized protein</fullName>
    </submittedName>
</protein>
<sequence>MKHILLLLLLCAVNCKPQDKKKADSTIKKTEKQYSMDTKELFYAISLQIDVPFELYLNDIPLAKEYSMSRKIMGIDINPYLLSNGSHSLKARFLAPTDGSGETVSNNDLKNSFLKLVSYEKQTEPDMGRVKNYKVLQELPLTIPNIKIPMIEQEWNIEITDLPYELEGWSNSQDLRSMDREELEKEVFGFFEEIKDKLHNGDVEGYLEMNENKDAEIRICTYDEDNLNWYSSSERKNELLNDCQGNMWPINPKDYVMKIYANGKLATIERVEKFKGECLIAETDTDYWYYNFFIHKPIGKDEFEIIRK</sequence>
<dbReference type="AlphaFoldDB" id="G0L0W6"/>
<proteinExistence type="predicted"/>
<dbReference type="HOGENOM" id="CLU_071048_1_0_10"/>
<dbReference type="EMBL" id="FP476056">
    <property type="protein sequence ID" value="CAZ94509.1"/>
    <property type="molecule type" value="Genomic_DNA"/>
</dbReference>
<dbReference type="Proteomes" id="UP000008898">
    <property type="component" value="Chromosome"/>
</dbReference>
<reference evidence="1 2" key="2">
    <citation type="journal article" date="2012" name="Environ. Microbiol.">
        <title>Characterization of the first alginolytic operons in a marine bacterium: from their emergence in marine Flavobacteriia to their independent transfers to marine Proteobacteria and human gut Bacteroides.</title>
        <authorList>
            <person name="Thomas F."/>
            <person name="Barbeyron T."/>
            <person name="Tonon T."/>
            <person name="Genicot S."/>
            <person name="Czjzek M."/>
            <person name="Michel G."/>
        </authorList>
    </citation>
    <scope>NUCLEOTIDE SEQUENCE [LARGE SCALE GENOMIC DNA]</scope>
    <source>
        <strain evidence="2">DSM 12802 / CCUG 47099 / CIP 106680 / NCIMB 13871 / Dsij</strain>
    </source>
</reference>
<evidence type="ECO:0000313" key="2">
    <source>
        <dbReference type="Proteomes" id="UP000008898"/>
    </source>
</evidence>
<dbReference type="OrthoDB" id="1149023at2"/>
<reference evidence="2" key="1">
    <citation type="submission" date="2009-07" db="EMBL/GenBank/DDBJ databases">
        <title>Complete genome sequence of Zobellia galactanivorans Dsij.</title>
        <authorList>
            <consortium name="Genoscope - CEA"/>
        </authorList>
    </citation>
    <scope>NUCLEOTIDE SEQUENCE [LARGE SCALE GENOMIC DNA]</scope>
    <source>
        <strain evidence="2">DSM 12802 / CCUG 47099 / CIP 106680 / NCIMB 13871 / Dsij</strain>
    </source>
</reference>
<dbReference type="RefSeq" id="WP_013991821.1">
    <property type="nucleotide sequence ID" value="NC_015844.1"/>
</dbReference>
<accession>G0L0W6</accession>
<organism evidence="1 2">
    <name type="scientific">Zobellia galactanivorans (strain DSM 12802 / CCUG 47099 / CIP 106680 / NCIMB 13871 / Dsij)</name>
    <dbReference type="NCBI Taxonomy" id="63186"/>
    <lineage>
        <taxon>Bacteria</taxon>
        <taxon>Pseudomonadati</taxon>
        <taxon>Bacteroidota</taxon>
        <taxon>Flavobacteriia</taxon>
        <taxon>Flavobacteriales</taxon>
        <taxon>Flavobacteriaceae</taxon>
        <taxon>Zobellia</taxon>
    </lineage>
</organism>
<dbReference type="KEGG" id="zga:ZOBELLIA_436"/>
<gene>
    <name evidence="1" type="ordered locus">zobellia_436</name>
</gene>
<name>G0L0W6_ZOBGA</name>